<comment type="caution">
    <text evidence="8">The sequence shown here is derived from an EMBL/GenBank/DDBJ whole genome shotgun (WGS) entry which is preliminary data.</text>
</comment>
<evidence type="ECO:0000313" key="8">
    <source>
        <dbReference type="EMBL" id="MFD1886892.1"/>
    </source>
</evidence>
<evidence type="ECO:0000313" key="9">
    <source>
        <dbReference type="Proteomes" id="UP001597233"/>
    </source>
</evidence>
<sequence>MNDPYYNHSNRGHRHRMTGLLSIIFILAVTSMLAACGNSSTGASHTNESNSSGTTASTAGTHTDEQTHTINYLGKTYTVPVTAKRIVITGSMEAMEDALSLDVHPVGAITYRGKFPEKFASITKDAQSIGEKTEPNFETILSLKPDVILGTTKFDAAVVEQLNKIAPTIPVSHISDNWQDNLKLMGELSGKLEQANTAISTYERDVAKAKEQLGARAQTDTVLAVRIRQGAVCVYPSNVFVNAALYEDLGLKVPDMIQQTKAQQEISIEQLAQLNPDHLFIQFAEDENADTPEALTALQNNPILNKTKAFQNQHVYVNVIDPLSEGGPAWSRDQFLQAAVKELTK</sequence>
<organism evidence="8 9">
    <name type="scientific">Paenibacillus wenxiniae</name>
    <dbReference type="NCBI Taxonomy" id="1636843"/>
    <lineage>
        <taxon>Bacteria</taxon>
        <taxon>Bacillati</taxon>
        <taxon>Bacillota</taxon>
        <taxon>Bacilli</taxon>
        <taxon>Bacillales</taxon>
        <taxon>Paenibacillaceae</taxon>
        <taxon>Paenibacillus</taxon>
    </lineage>
</organism>
<evidence type="ECO:0000256" key="2">
    <source>
        <dbReference type="ARBA" id="ARBA00008814"/>
    </source>
</evidence>
<feature type="coiled-coil region" evidence="5">
    <location>
        <begin position="185"/>
        <end position="212"/>
    </location>
</feature>
<protein>
    <submittedName>
        <fullName evidence="8">ABC transporter substrate-binding protein</fullName>
    </submittedName>
</protein>
<gene>
    <name evidence="8" type="ORF">ACFSC9_15430</name>
</gene>
<dbReference type="PANTHER" id="PTHR30532:SF10">
    <property type="entry name" value="IRON-UPTAKE SYSTEM-BINDING PROTEIN"/>
    <property type="match status" value="1"/>
</dbReference>
<keyword evidence="5" id="KW-0175">Coiled coil</keyword>
<keyword evidence="4" id="KW-0732">Signal</keyword>
<keyword evidence="3" id="KW-0813">Transport</keyword>
<evidence type="ECO:0000256" key="3">
    <source>
        <dbReference type="ARBA" id="ARBA00022448"/>
    </source>
</evidence>
<dbReference type="SUPFAM" id="SSF53807">
    <property type="entry name" value="Helical backbone' metal receptor"/>
    <property type="match status" value="1"/>
</dbReference>
<proteinExistence type="inferred from homology"/>
<dbReference type="RefSeq" id="WP_347326578.1">
    <property type="nucleotide sequence ID" value="NZ_JBCGUH010000013.1"/>
</dbReference>
<evidence type="ECO:0000256" key="6">
    <source>
        <dbReference type="SAM" id="MobiDB-lite"/>
    </source>
</evidence>
<dbReference type="InterPro" id="IPR002491">
    <property type="entry name" value="ABC_transptr_periplasmic_BD"/>
</dbReference>
<feature type="region of interest" description="Disordered" evidence="6">
    <location>
        <begin position="38"/>
        <end position="63"/>
    </location>
</feature>
<dbReference type="PANTHER" id="PTHR30532">
    <property type="entry name" value="IRON III DICITRATE-BINDING PERIPLASMIC PROTEIN"/>
    <property type="match status" value="1"/>
</dbReference>
<dbReference type="InterPro" id="IPR051313">
    <property type="entry name" value="Bact_iron-sidero_bind"/>
</dbReference>
<accession>A0ABW4RL78</accession>
<evidence type="ECO:0000256" key="5">
    <source>
        <dbReference type="SAM" id="Coils"/>
    </source>
</evidence>
<comment type="similarity">
    <text evidence="2">Belongs to the bacterial solute-binding protein 8 family.</text>
</comment>
<evidence type="ECO:0000256" key="4">
    <source>
        <dbReference type="ARBA" id="ARBA00022729"/>
    </source>
</evidence>
<dbReference type="Gene3D" id="3.40.50.1980">
    <property type="entry name" value="Nitrogenase molybdenum iron protein domain"/>
    <property type="match status" value="2"/>
</dbReference>
<name>A0ABW4RL78_9BACL</name>
<dbReference type="Proteomes" id="UP001597233">
    <property type="component" value="Unassembled WGS sequence"/>
</dbReference>
<reference evidence="9" key="1">
    <citation type="journal article" date="2019" name="Int. J. Syst. Evol. Microbiol.">
        <title>The Global Catalogue of Microorganisms (GCM) 10K type strain sequencing project: providing services to taxonomists for standard genome sequencing and annotation.</title>
        <authorList>
            <consortium name="The Broad Institute Genomics Platform"/>
            <consortium name="The Broad Institute Genome Sequencing Center for Infectious Disease"/>
            <person name="Wu L."/>
            <person name="Ma J."/>
        </authorList>
    </citation>
    <scope>NUCLEOTIDE SEQUENCE [LARGE SCALE GENOMIC DNA]</scope>
    <source>
        <strain evidence="9">CCUG 54950</strain>
    </source>
</reference>
<evidence type="ECO:0000259" key="7">
    <source>
        <dbReference type="PROSITE" id="PS50983"/>
    </source>
</evidence>
<dbReference type="EMBL" id="JBHUEH010000022">
    <property type="protein sequence ID" value="MFD1886892.1"/>
    <property type="molecule type" value="Genomic_DNA"/>
</dbReference>
<feature type="compositionally biased region" description="Low complexity" evidence="6">
    <location>
        <begin position="46"/>
        <end position="61"/>
    </location>
</feature>
<comment type="subcellular location">
    <subcellularLocation>
        <location evidence="1">Cell envelope</location>
    </subcellularLocation>
</comment>
<dbReference type="PROSITE" id="PS50983">
    <property type="entry name" value="FE_B12_PBP"/>
    <property type="match status" value="1"/>
</dbReference>
<evidence type="ECO:0000256" key="1">
    <source>
        <dbReference type="ARBA" id="ARBA00004196"/>
    </source>
</evidence>
<dbReference type="Pfam" id="PF01497">
    <property type="entry name" value="Peripla_BP_2"/>
    <property type="match status" value="1"/>
</dbReference>
<feature type="domain" description="Fe/B12 periplasmic-binding" evidence="7">
    <location>
        <begin position="84"/>
        <end position="345"/>
    </location>
</feature>
<keyword evidence="9" id="KW-1185">Reference proteome</keyword>